<evidence type="ECO:0000313" key="3">
    <source>
        <dbReference type="EnsemblPlants" id="OBART12G05460.1"/>
    </source>
</evidence>
<evidence type="ECO:0000256" key="1">
    <source>
        <dbReference type="SAM" id="MobiDB-lite"/>
    </source>
</evidence>
<name>A0A0D3HSA8_9ORYZ</name>
<reference evidence="3" key="1">
    <citation type="journal article" date="2009" name="Rice">
        <title>De Novo Next Generation Sequencing of Plant Genomes.</title>
        <authorList>
            <person name="Rounsley S."/>
            <person name="Marri P.R."/>
            <person name="Yu Y."/>
            <person name="He R."/>
            <person name="Sisneros N."/>
            <person name="Goicoechea J.L."/>
            <person name="Lee S.J."/>
            <person name="Angelova A."/>
            <person name="Kudrna D."/>
            <person name="Luo M."/>
            <person name="Affourtit J."/>
            <person name="Desany B."/>
            <person name="Knight J."/>
            <person name="Niazi F."/>
            <person name="Egholm M."/>
            <person name="Wing R.A."/>
        </authorList>
    </citation>
    <scope>NUCLEOTIDE SEQUENCE [LARGE SCALE GENOMIC DNA]</scope>
    <source>
        <strain evidence="3">cv. IRGC 105608</strain>
    </source>
</reference>
<dbReference type="HOGENOM" id="CLU_1290723_0_0_1"/>
<keyword evidence="4" id="KW-1185">Reference proteome</keyword>
<feature type="compositionally biased region" description="Basic and acidic residues" evidence="1">
    <location>
        <begin position="125"/>
        <end position="143"/>
    </location>
</feature>
<feature type="signal peptide" evidence="2">
    <location>
        <begin position="1"/>
        <end position="17"/>
    </location>
</feature>
<organism evidence="3">
    <name type="scientific">Oryza barthii</name>
    <dbReference type="NCBI Taxonomy" id="65489"/>
    <lineage>
        <taxon>Eukaryota</taxon>
        <taxon>Viridiplantae</taxon>
        <taxon>Streptophyta</taxon>
        <taxon>Embryophyta</taxon>
        <taxon>Tracheophyta</taxon>
        <taxon>Spermatophyta</taxon>
        <taxon>Magnoliopsida</taxon>
        <taxon>Liliopsida</taxon>
        <taxon>Poales</taxon>
        <taxon>Poaceae</taxon>
        <taxon>BOP clade</taxon>
        <taxon>Oryzoideae</taxon>
        <taxon>Oryzeae</taxon>
        <taxon>Oryzinae</taxon>
        <taxon>Oryza</taxon>
    </lineage>
</organism>
<evidence type="ECO:0000313" key="4">
    <source>
        <dbReference type="Proteomes" id="UP000026960"/>
    </source>
</evidence>
<protein>
    <submittedName>
        <fullName evidence="3">Uncharacterized protein</fullName>
    </submittedName>
</protein>
<dbReference type="EnsemblPlants" id="OBART12G05460.1">
    <property type="protein sequence ID" value="OBART12G05460.1"/>
    <property type="gene ID" value="OBART12G05460"/>
</dbReference>
<evidence type="ECO:0000256" key="2">
    <source>
        <dbReference type="SAM" id="SignalP"/>
    </source>
</evidence>
<dbReference type="AlphaFoldDB" id="A0A0D3HSA8"/>
<sequence>MVVPCLARAVLATPVRAFVPSCPGVWQALCDVSSFTVRLYRLFGIIFLNDCRDYVTVFVSSASSRTLVHDALPCVHDHSTAPHAWPAARQTRHQLPDFGYIDHGYSTHGFIDHGSLGSFALATERERGAPGEDRAGGAEDLAGRRRRQRGKEDKVLNGLASGGQDDGAEEEATMREEDGAASDECACPRARTEAAAAGEGRKRRRHGKGGLGGE</sequence>
<dbReference type="Proteomes" id="UP000026960">
    <property type="component" value="Chromosome 12"/>
</dbReference>
<keyword evidence="2" id="KW-0732">Signal</keyword>
<proteinExistence type="predicted"/>
<dbReference type="Gramene" id="OBART12G05460.1">
    <property type="protein sequence ID" value="OBART12G05460.1"/>
    <property type="gene ID" value="OBART12G05460"/>
</dbReference>
<accession>A0A0D3HSA8</accession>
<reference evidence="3" key="2">
    <citation type="submission" date="2015-03" db="UniProtKB">
        <authorList>
            <consortium name="EnsemblPlants"/>
        </authorList>
    </citation>
    <scope>IDENTIFICATION</scope>
</reference>
<dbReference type="PaxDb" id="65489-OBART12G05460.1"/>
<feature type="chain" id="PRO_5002277100" evidence="2">
    <location>
        <begin position="18"/>
        <end position="214"/>
    </location>
</feature>
<feature type="region of interest" description="Disordered" evidence="1">
    <location>
        <begin position="125"/>
        <end position="214"/>
    </location>
</feature>